<dbReference type="InterPro" id="IPR022907">
    <property type="entry name" value="VapC_family"/>
</dbReference>
<evidence type="ECO:0000256" key="1">
    <source>
        <dbReference type="ARBA" id="ARBA00001946"/>
    </source>
</evidence>
<keyword evidence="6 8" id="KW-0460">Magnesium</keyword>
<dbReference type="EMBL" id="JBGGTQ010000006">
    <property type="protein sequence ID" value="MEZ0493482.1"/>
    <property type="molecule type" value="Genomic_DNA"/>
</dbReference>
<evidence type="ECO:0000256" key="5">
    <source>
        <dbReference type="ARBA" id="ARBA00022801"/>
    </source>
</evidence>
<evidence type="ECO:0000256" key="3">
    <source>
        <dbReference type="ARBA" id="ARBA00022722"/>
    </source>
</evidence>
<comment type="cofactor">
    <cofactor evidence="1 8">
        <name>Mg(2+)</name>
        <dbReference type="ChEBI" id="CHEBI:18420"/>
    </cofactor>
</comment>
<evidence type="ECO:0000256" key="4">
    <source>
        <dbReference type="ARBA" id="ARBA00022723"/>
    </source>
</evidence>
<evidence type="ECO:0000313" key="10">
    <source>
        <dbReference type="EMBL" id="MEZ0493482.1"/>
    </source>
</evidence>
<dbReference type="PANTHER" id="PTHR33653">
    <property type="entry name" value="RIBONUCLEASE VAPC2"/>
    <property type="match status" value="1"/>
</dbReference>
<accession>A0ABV4I8E2</accession>
<organism evidence="10 11">
    <name type="scientific">Kineococcus mangrovi</name>
    <dbReference type="NCBI Taxonomy" id="1660183"/>
    <lineage>
        <taxon>Bacteria</taxon>
        <taxon>Bacillati</taxon>
        <taxon>Actinomycetota</taxon>
        <taxon>Actinomycetes</taxon>
        <taxon>Kineosporiales</taxon>
        <taxon>Kineosporiaceae</taxon>
        <taxon>Kineococcus</taxon>
    </lineage>
</organism>
<comment type="function">
    <text evidence="8">Toxic component of a toxin-antitoxin (TA) system. An RNase.</text>
</comment>
<dbReference type="SUPFAM" id="SSF88723">
    <property type="entry name" value="PIN domain-like"/>
    <property type="match status" value="1"/>
</dbReference>
<dbReference type="PANTHER" id="PTHR33653:SF1">
    <property type="entry name" value="RIBONUCLEASE VAPC2"/>
    <property type="match status" value="1"/>
</dbReference>
<keyword evidence="4 8" id="KW-0479">Metal-binding</keyword>
<evidence type="ECO:0000259" key="9">
    <source>
        <dbReference type="Pfam" id="PF01850"/>
    </source>
</evidence>
<dbReference type="InterPro" id="IPR002716">
    <property type="entry name" value="PIN_dom"/>
</dbReference>
<gene>
    <name evidence="8" type="primary">vapC</name>
    <name evidence="10" type="ORF">AB2L28_14685</name>
</gene>
<evidence type="ECO:0000256" key="6">
    <source>
        <dbReference type="ARBA" id="ARBA00022842"/>
    </source>
</evidence>
<dbReference type="EC" id="3.1.-.-" evidence="8"/>
<dbReference type="Pfam" id="PF01850">
    <property type="entry name" value="PIN"/>
    <property type="match status" value="1"/>
</dbReference>
<dbReference type="Gene3D" id="3.40.50.1010">
    <property type="entry name" value="5'-nuclease"/>
    <property type="match status" value="1"/>
</dbReference>
<dbReference type="InterPro" id="IPR029060">
    <property type="entry name" value="PIN-like_dom_sf"/>
</dbReference>
<comment type="caution">
    <text evidence="10">The sequence shown here is derived from an EMBL/GenBank/DDBJ whole genome shotgun (WGS) entry which is preliminary data.</text>
</comment>
<evidence type="ECO:0000313" key="11">
    <source>
        <dbReference type="Proteomes" id="UP001566476"/>
    </source>
</evidence>
<name>A0ABV4I8E2_9ACTN</name>
<protein>
    <recommendedName>
        <fullName evidence="8">Ribonuclease VapC</fullName>
        <shortName evidence="8">RNase VapC</shortName>
        <ecNumber evidence="8">3.1.-.-</ecNumber>
    </recommendedName>
    <alternativeName>
        <fullName evidence="8">Toxin VapC</fullName>
    </alternativeName>
</protein>
<keyword evidence="8" id="KW-0800">Toxin</keyword>
<dbReference type="Proteomes" id="UP001566476">
    <property type="component" value="Unassembled WGS sequence"/>
</dbReference>
<reference evidence="10 11" key="1">
    <citation type="submission" date="2024-07" db="EMBL/GenBank/DDBJ databases">
        <authorList>
            <person name="Thanompreechachai J."/>
            <person name="Duangmal K."/>
        </authorList>
    </citation>
    <scope>NUCLEOTIDE SEQUENCE [LARGE SCALE GENOMIC DNA]</scope>
    <source>
        <strain evidence="10 11">TBRC 1896</strain>
    </source>
</reference>
<dbReference type="InterPro" id="IPR050556">
    <property type="entry name" value="Type_II_TA_system_RNase"/>
</dbReference>
<dbReference type="RefSeq" id="WP_370719722.1">
    <property type="nucleotide sequence ID" value="NZ_JBGGTQ010000006.1"/>
</dbReference>
<comment type="similarity">
    <text evidence="7 8">Belongs to the PINc/VapC protein family.</text>
</comment>
<evidence type="ECO:0000256" key="7">
    <source>
        <dbReference type="ARBA" id="ARBA00038093"/>
    </source>
</evidence>
<sequence>MTHLLDSNAVYDLLSDATLLDAVPPNAELHVSAVTVLELQFGIAKAAHDGDAQKVTLRQATLAQVSGLFDPEPIDGAVQAVFGRISAAALTAGQNPRKRMNDLMVAATALANGWTLVTADEQLIAAVGPILDTLNHRP</sequence>
<evidence type="ECO:0000256" key="8">
    <source>
        <dbReference type="HAMAP-Rule" id="MF_00265"/>
    </source>
</evidence>
<feature type="binding site" evidence="8">
    <location>
        <position position="6"/>
    </location>
    <ligand>
        <name>Mg(2+)</name>
        <dbReference type="ChEBI" id="CHEBI:18420"/>
    </ligand>
</feature>
<evidence type="ECO:0000256" key="2">
    <source>
        <dbReference type="ARBA" id="ARBA00022649"/>
    </source>
</evidence>
<feature type="binding site" evidence="8">
    <location>
        <position position="102"/>
    </location>
    <ligand>
        <name>Mg(2+)</name>
        <dbReference type="ChEBI" id="CHEBI:18420"/>
    </ligand>
</feature>
<proteinExistence type="inferred from homology"/>
<keyword evidence="5 8" id="KW-0378">Hydrolase</keyword>
<keyword evidence="11" id="KW-1185">Reference proteome</keyword>
<feature type="domain" description="PIN" evidence="9">
    <location>
        <begin position="4"/>
        <end position="124"/>
    </location>
</feature>
<dbReference type="HAMAP" id="MF_00265">
    <property type="entry name" value="VapC_Nob1"/>
    <property type="match status" value="1"/>
</dbReference>
<keyword evidence="3 8" id="KW-0540">Nuclease</keyword>
<keyword evidence="2 8" id="KW-1277">Toxin-antitoxin system</keyword>